<organism evidence="1">
    <name type="scientific">Hydrogenobacter sp</name>
    <dbReference type="NCBI Taxonomy" id="2152829"/>
    <lineage>
        <taxon>Bacteria</taxon>
        <taxon>Pseudomonadati</taxon>
        <taxon>Aquificota</taxon>
        <taxon>Aquificia</taxon>
        <taxon>Aquificales</taxon>
        <taxon>Aquificaceae</taxon>
        <taxon>Hydrogenobacter</taxon>
    </lineage>
</organism>
<dbReference type="SUPFAM" id="SSF51004">
    <property type="entry name" value="C-terminal (heme d1) domain of cytochrome cd1-nitrite reductase"/>
    <property type="match status" value="1"/>
</dbReference>
<proteinExistence type="predicted"/>
<comment type="caution">
    <text evidence="1">The sequence shown here is derived from an EMBL/GenBank/DDBJ whole genome shotgun (WGS) entry which is preliminary data.</text>
</comment>
<dbReference type="Gene3D" id="2.130.10.10">
    <property type="entry name" value="YVTN repeat-like/Quinoprotein amine dehydrogenase"/>
    <property type="match status" value="2"/>
</dbReference>
<sequence length="344" mass="38774">MLLIALLLLPIFAFCEKLYVVERERGTLAVIEDGRLRGEIEGLGNLNHATVKFYNGFAYVISRDGFLSKIDPREDRLVKRVKVGNSGIGLDFFKEYVLVANYDPDSVVLLDRDLNLVKTIKTDSRNVGIKAYSSGFVFALMDRDEVWIVEGENIKRLKDVGKMPFDALLYEDRYLVGFFGEPSLGILDLRRGEYKKIALSSNGEAVFKIPHFGTWGVVDGMAYVPAVGERKLYILNLKDLKPEGSINLPGLPVFVVASPDKRLLAVNFSGDREDYIALVDVSKRKVIREVKAGKRIMHMRFSKDGKRLYISSYFDSKLRVLSLPDLKSIQELEVPNPSGIFVLP</sequence>
<reference evidence="1" key="1">
    <citation type="journal article" date="2020" name="mSystems">
        <title>Genome- and Community-Level Interaction Insights into Carbon Utilization and Element Cycling Functions of Hydrothermarchaeota in Hydrothermal Sediment.</title>
        <authorList>
            <person name="Zhou Z."/>
            <person name="Liu Y."/>
            <person name="Xu W."/>
            <person name="Pan J."/>
            <person name="Luo Z.H."/>
            <person name="Li M."/>
        </authorList>
    </citation>
    <scope>NUCLEOTIDE SEQUENCE [LARGE SCALE GENOMIC DNA]</scope>
    <source>
        <strain evidence="1">SpSt-132</strain>
    </source>
</reference>
<dbReference type="PANTHER" id="PTHR47197">
    <property type="entry name" value="PROTEIN NIRF"/>
    <property type="match status" value="1"/>
</dbReference>
<dbReference type="PANTHER" id="PTHR47197:SF3">
    <property type="entry name" value="DIHYDRO-HEME D1 DEHYDROGENASE"/>
    <property type="match status" value="1"/>
</dbReference>
<dbReference type="EMBL" id="DSFP01000072">
    <property type="protein sequence ID" value="HEW46719.1"/>
    <property type="molecule type" value="Genomic_DNA"/>
</dbReference>
<evidence type="ECO:0000313" key="1">
    <source>
        <dbReference type="EMBL" id="HEW46719.1"/>
    </source>
</evidence>
<gene>
    <name evidence="1" type="ORF">ENO47_08705</name>
</gene>
<dbReference type="AlphaFoldDB" id="A0A7C2VBF3"/>
<dbReference type="InterPro" id="IPR011048">
    <property type="entry name" value="Haem_d1_sf"/>
</dbReference>
<protein>
    <submittedName>
        <fullName evidence="1">NirF protein</fullName>
    </submittedName>
</protein>
<name>A0A7C2VBF3_9AQUI</name>
<dbReference type="Pfam" id="PF02239">
    <property type="entry name" value="Cytochrom_D1"/>
    <property type="match status" value="1"/>
</dbReference>
<accession>A0A7C2VBF3</accession>
<dbReference type="InterPro" id="IPR015943">
    <property type="entry name" value="WD40/YVTN_repeat-like_dom_sf"/>
</dbReference>
<dbReference type="InterPro" id="IPR051200">
    <property type="entry name" value="Host-pathogen_enzymatic-act"/>
</dbReference>